<protein>
    <recommendedName>
        <fullName evidence="3">ATP-dependent rRNA helicase SPB4-like C-terminal extension domain-containing protein</fullName>
    </recommendedName>
</protein>
<dbReference type="Pfam" id="PF13959">
    <property type="entry name" value="CTE_SPB4"/>
    <property type="match status" value="1"/>
</dbReference>
<keyword evidence="2" id="KW-0347">Helicase</keyword>
<dbReference type="SMART" id="SM01178">
    <property type="entry name" value="DUF4217"/>
    <property type="match status" value="1"/>
</dbReference>
<evidence type="ECO:0000256" key="2">
    <source>
        <dbReference type="ARBA" id="ARBA00022806"/>
    </source>
</evidence>
<keyword evidence="2" id="KW-0067">ATP-binding</keyword>
<keyword evidence="2" id="KW-0547">Nucleotide-binding</keyword>
<feature type="domain" description="ATP-dependent rRNA helicase SPB4-like C-terminal extension" evidence="3">
    <location>
        <begin position="1"/>
        <end position="56"/>
    </location>
</feature>
<evidence type="ECO:0000259" key="3">
    <source>
        <dbReference type="SMART" id="SM01178"/>
    </source>
</evidence>
<name>A0A9D4MX43_DREPO</name>
<organism evidence="4 5">
    <name type="scientific">Dreissena polymorpha</name>
    <name type="common">Zebra mussel</name>
    <name type="synonym">Mytilus polymorpha</name>
    <dbReference type="NCBI Taxonomy" id="45954"/>
    <lineage>
        <taxon>Eukaryota</taxon>
        <taxon>Metazoa</taxon>
        <taxon>Spiralia</taxon>
        <taxon>Lophotrochozoa</taxon>
        <taxon>Mollusca</taxon>
        <taxon>Bivalvia</taxon>
        <taxon>Autobranchia</taxon>
        <taxon>Heteroconchia</taxon>
        <taxon>Euheterodonta</taxon>
        <taxon>Imparidentia</taxon>
        <taxon>Neoheterodontei</taxon>
        <taxon>Myida</taxon>
        <taxon>Dreissenoidea</taxon>
        <taxon>Dreissenidae</taxon>
        <taxon>Dreissena</taxon>
    </lineage>
</organism>
<proteinExistence type="predicted"/>
<dbReference type="Proteomes" id="UP000828390">
    <property type="component" value="Unassembled WGS sequence"/>
</dbReference>
<evidence type="ECO:0000313" key="4">
    <source>
        <dbReference type="EMBL" id="KAH3883354.1"/>
    </source>
</evidence>
<dbReference type="GO" id="GO:0016787">
    <property type="term" value="F:hydrolase activity"/>
    <property type="evidence" value="ECO:0007669"/>
    <property type="project" value="UniProtKB-KW"/>
</dbReference>
<evidence type="ECO:0000313" key="5">
    <source>
        <dbReference type="Proteomes" id="UP000828390"/>
    </source>
</evidence>
<comment type="caution">
    <text evidence="4">The sequence shown here is derived from an EMBL/GenBank/DDBJ whole genome shotgun (WGS) entry which is preliminary data.</text>
</comment>
<sequence length="78" mass="8848">MALNDRAVFEKGMRAFVSFVQAYAKHEISHIFKLKTLDFGALATGFGLIKFPKMQETKGLSLSNFYEVPIEVSEIKYV</sequence>
<dbReference type="GO" id="GO:0004386">
    <property type="term" value="F:helicase activity"/>
    <property type="evidence" value="ECO:0007669"/>
    <property type="project" value="UniProtKB-KW"/>
</dbReference>
<evidence type="ECO:0000256" key="1">
    <source>
        <dbReference type="ARBA" id="ARBA00022801"/>
    </source>
</evidence>
<reference evidence="4" key="2">
    <citation type="submission" date="2020-11" db="EMBL/GenBank/DDBJ databases">
        <authorList>
            <person name="McCartney M.A."/>
            <person name="Auch B."/>
            <person name="Kono T."/>
            <person name="Mallez S."/>
            <person name="Becker A."/>
            <person name="Gohl D.M."/>
            <person name="Silverstein K.A.T."/>
            <person name="Koren S."/>
            <person name="Bechman K.B."/>
            <person name="Herman A."/>
            <person name="Abrahante J.E."/>
            <person name="Garbe J."/>
        </authorList>
    </citation>
    <scope>NUCLEOTIDE SEQUENCE</scope>
    <source>
        <strain evidence="4">Duluth1</strain>
        <tissue evidence="4">Whole animal</tissue>
    </source>
</reference>
<reference evidence="4" key="1">
    <citation type="journal article" date="2019" name="bioRxiv">
        <title>The Genome of the Zebra Mussel, Dreissena polymorpha: A Resource for Invasive Species Research.</title>
        <authorList>
            <person name="McCartney M.A."/>
            <person name="Auch B."/>
            <person name="Kono T."/>
            <person name="Mallez S."/>
            <person name="Zhang Y."/>
            <person name="Obille A."/>
            <person name="Becker A."/>
            <person name="Abrahante J.E."/>
            <person name="Garbe J."/>
            <person name="Badalamenti J.P."/>
            <person name="Herman A."/>
            <person name="Mangelson H."/>
            <person name="Liachko I."/>
            <person name="Sullivan S."/>
            <person name="Sone E.D."/>
            <person name="Koren S."/>
            <person name="Silverstein K.A.T."/>
            <person name="Beckman K.B."/>
            <person name="Gohl D.M."/>
        </authorList>
    </citation>
    <scope>NUCLEOTIDE SEQUENCE</scope>
    <source>
        <strain evidence="4">Duluth1</strain>
        <tissue evidence="4">Whole animal</tissue>
    </source>
</reference>
<dbReference type="InterPro" id="IPR025313">
    <property type="entry name" value="SPB4-like_CTE"/>
</dbReference>
<keyword evidence="1" id="KW-0378">Hydrolase</keyword>
<keyword evidence="5" id="KW-1185">Reference proteome</keyword>
<gene>
    <name evidence="4" type="ORF">DPMN_007309</name>
</gene>
<dbReference type="EMBL" id="JAIWYP010000001">
    <property type="protein sequence ID" value="KAH3883354.1"/>
    <property type="molecule type" value="Genomic_DNA"/>
</dbReference>
<accession>A0A9D4MX43</accession>
<dbReference type="AlphaFoldDB" id="A0A9D4MX43"/>